<sequence>MAAALPVTKLASLLLKTLSKPMAKRIKHEASRYPWSQRLLINVGQTTHTITSRMTIWSAGYKVRSITPLEPDKALVNGAELLGEVVVFSVSGVLVVYEYNRSKTKEKQKEEQKLAEMQAESDHLQAKLHSLDVRLKALEKVVKNNTSSILQIPFREKYVEPTDIVSIDERSTVALNGKTIEPSKKSNDISASSSAGGINNETDTTPDDSPRRQPWWRFWRQ</sequence>
<evidence type="ECO:0000256" key="2">
    <source>
        <dbReference type="ARBA" id="ARBA00023054"/>
    </source>
</evidence>
<accession>A0A7S2UM42</accession>
<organism evidence="5">
    <name type="scientific">Attheya septentrionalis</name>
    <dbReference type="NCBI Taxonomy" id="420275"/>
    <lineage>
        <taxon>Eukaryota</taxon>
        <taxon>Sar</taxon>
        <taxon>Stramenopiles</taxon>
        <taxon>Ochrophyta</taxon>
        <taxon>Bacillariophyta</taxon>
        <taxon>Coscinodiscophyceae</taxon>
        <taxon>Chaetocerotophycidae</taxon>
        <taxon>Chaetocerotales</taxon>
        <taxon>Attheyaceae</taxon>
        <taxon>Attheya</taxon>
    </lineage>
</organism>
<evidence type="ECO:0008006" key="6">
    <source>
        <dbReference type="Google" id="ProtNLM"/>
    </source>
</evidence>
<feature type="coiled-coil region" evidence="3">
    <location>
        <begin position="100"/>
        <end position="134"/>
    </location>
</feature>
<evidence type="ECO:0000256" key="1">
    <source>
        <dbReference type="ARBA" id="ARBA00007584"/>
    </source>
</evidence>
<gene>
    <name evidence="5" type="ORF">ASEP1449_LOCUS13558</name>
</gene>
<dbReference type="GO" id="GO:0019216">
    <property type="term" value="P:regulation of lipid metabolic process"/>
    <property type="evidence" value="ECO:0007669"/>
    <property type="project" value="TreeGrafter"/>
</dbReference>
<reference evidence="5" key="1">
    <citation type="submission" date="2021-01" db="EMBL/GenBank/DDBJ databases">
        <authorList>
            <person name="Corre E."/>
            <person name="Pelletier E."/>
            <person name="Niang G."/>
            <person name="Scheremetjew M."/>
            <person name="Finn R."/>
            <person name="Kale V."/>
            <person name="Holt S."/>
            <person name="Cochrane G."/>
            <person name="Meng A."/>
            <person name="Brown T."/>
            <person name="Cohen L."/>
        </authorList>
    </citation>
    <scope>NUCLEOTIDE SEQUENCE</scope>
    <source>
        <strain evidence="5">CCMP2084</strain>
    </source>
</reference>
<evidence type="ECO:0000256" key="4">
    <source>
        <dbReference type="SAM" id="MobiDB-lite"/>
    </source>
</evidence>
<keyword evidence="2 3" id="KW-0175">Coiled coil</keyword>
<dbReference type="AlphaFoldDB" id="A0A7S2UM42"/>
<dbReference type="InterPro" id="IPR010754">
    <property type="entry name" value="OPA3-like"/>
</dbReference>
<feature type="region of interest" description="Disordered" evidence="4">
    <location>
        <begin position="178"/>
        <end position="221"/>
    </location>
</feature>
<feature type="compositionally biased region" description="Low complexity" evidence="4">
    <location>
        <begin position="212"/>
        <end position="221"/>
    </location>
</feature>
<dbReference type="PANTHER" id="PTHR12499:SF0">
    <property type="entry name" value="OPTIC ATROPHY 3 PROTEIN"/>
    <property type="match status" value="1"/>
</dbReference>
<dbReference type="GO" id="GO:0005739">
    <property type="term" value="C:mitochondrion"/>
    <property type="evidence" value="ECO:0007669"/>
    <property type="project" value="TreeGrafter"/>
</dbReference>
<comment type="similarity">
    <text evidence="1">Belongs to the OPA3 family.</text>
</comment>
<dbReference type="EMBL" id="HBHQ01020156">
    <property type="protein sequence ID" value="CAD9821724.1"/>
    <property type="molecule type" value="Transcribed_RNA"/>
</dbReference>
<dbReference type="PANTHER" id="PTHR12499">
    <property type="entry name" value="OPTIC ATROPHY 3 PROTEIN OPA3"/>
    <property type="match status" value="1"/>
</dbReference>
<feature type="compositionally biased region" description="Low complexity" evidence="4">
    <location>
        <begin position="188"/>
        <end position="199"/>
    </location>
</feature>
<evidence type="ECO:0000256" key="3">
    <source>
        <dbReference type="SAM" id="Coils"/>
    </source>
</evidence>
<protein>
    <recommendedName>
        <fullName evidence="6">OPA3-like protein</fullName>
    </recommendedName>
</protein>
<dbReference type="Pfam" id="PF07047">
    <property type="entry name" value="OPA3"/>
    <property type="match status" value="1"/>
</dbReference>
<evidence type="ECO:0000313" key="5">
    <source>
        <dbReference type="EMBL" id="CAD9821724.1"/>
    </source>
</evidence>
<name>A0A7S2UM42_9STRA</name>
<proteinExistence type="inferred from homology"/>